<name>A0AAV7QKZ6_PLEWA</name>
<proteinExistence type="predicted"/>
<dbReference type="EMBL" id="JANPWB010000010">
    <property type="protein sequence ID" value="KAJ1141166.1"/>
    <property type="molecule type" value="Genomic_DNA"/>
</dbReference>
<reference evidence="2" key="1">
    <citation type="journal article" date="2022" name="bioRxiv">
        <title>Sequencing and chromosome-scale assembly of the giantPleurodeles waltlgenome.</title>
        <authorList>
            <person name="Brown T."/>
            <person name="Elewa A."/>
            <person name="Iarovenko S."/>
            <person name="Subramanian E."/>
            <person name="Araus A.J."/>
            <person name="Petzold A."/>
            <person name="Susuki M."/>
            <person name="Suzuki K.-i.T."/>
            <person name="Hayashi T."/>
            <person name="Toyoda A."/>
            <person name="Oliveira C."/>
            <person name="Osipova E."/>
            <person name="Leigh N.D."/>
            <person name="Simon A."/>
            <person name="Yun M.H."/>
        </authorList>
    </citation>
    <scope>NUCLEOTIDE SEQUENCE</scope>
    <source>
        <strain evidence="2">20211129_DDA</strain>
        <tissue evidence="2">Liver</tissue>
    </source>
</reference>
<comment type="caution">
    <text evidence="2">The sequence shown here is derived from an EMBL/GenBank/DDBJ whole genome shotgun (WGS) entry which is preliminary data.</text>
</comment>
<evidence type="ECO:0000313" key="3">
    <source>
        <dbReference type="Proteomes" id="UP001066276"/>
    </source>
</evidence>
<dbReference type="AlphaFoldDB" id="A0AAV7QKZ6"/>
<feature type="compositionally biased region" description="Polar residues" evidence="1">
    <location>
        <begin position="68"/>
        <end position="81"/>
    </location>
</feature>
<evidence type="ECO:0000256" key="1">
    <source>
        <dbReference type="SAM" id="MobiDB-lite"/>
    </source>
</evidence>
<gene>
    <name evidence="2" type="ORF">NDU88_007501</name>
</gene>
<protein>
    <submittedName>
        <fullName evidence="2">Uncharacterized protein</fullName>
    </submittedName>
</protein>
<accession>A0AAV7QKZ6</accession>
<keyword evidence="3" id="KW-1185">Reference proteome</keyword>
<organism evidence="2 3">
    <name type="scientific">Pleurodeles waltl</name>
    <name type="common">Iberian ribbed newt</name>
    <dbReference type="NCBI Taxonomy" id="8319"/>
    <lineage>
        <taxon>Eukaryota</taxon>
        <taxon>Metazoa</taxon>
        <taxon>Chordata</taxon>
        <taxon>Craniata</taxon>
        <taxon>Vertebrata</taxon>
        <taxon>Euteleostomi</taxon>
        <taxon>Amphibia</taxon>
        <taxon>Batrachia</taxon>
        <taxon>Caudata</taxon>
        <taxon>Salamandroidea</taxon>
        <taxon>Salamandridae</taxon>
        <taxon>Pleurodelinae</taxon>
        <taxon>Pleurodeles</taxon>
    </lineage>
</organism>
<sequence>METLGKSVFSLTGPVLGSPPRSCYRCVTADLLPFCDGNETRSPGAGDKPVEWIRGVVSPAAAARVLSPTQGRPTARKTQVTAKEADDFRNATVCKTEPALK</sequence>
<evidence type="ECO:0000313" key="2">
    <source>
        <dbReference type="EMBL" id="KAJ1141166.1"/>
    </source>
</evidence>
<feature type="region of interest" description="Disordered" evidence="1">
    <location>
        <begin position="68"/>
        <end position="87"/>
    </location>
</feature>
<dbReference type="Proteomes" id="UP001066276">
    <property type="component" value="Chromosome 6"/>
</dbReference>